<dbReference type="EMBL" id="CP032382">
    <property type="protein sequence ID" value="AYB29656.1"/>
    <property type="molecule type" value="Genomic_DNA"/>
</dbReference>
<evidence type="ECO:0000313" key="2">
    <source>
        <dbReference type="Proteomes" id="UP000266183"/>
    </source>
</evidence>
<dbReference type="AlphaFoldDB" id="A0A385SGV6"/>
<protein>
    <submittedName>
        <fullName evidence="1">Uncharacterized protein</fullName>
    </submittedName>
</protein>
<dbReference type="KEGG" id="chk:D4L85_03235"/>
<proteinExistence type="predicted"/>
<keyword evidence="2" id="KW-1185">Reference proteome</keyword>
<accession>A0A385SGV6</accession>
<name>A0A385SGV6_9BACT</name>
<reference evidence="2" key="1">
    <citation type="submission" date="2018-09" db="EMBL/GenBank/DDBJ databases">
        <title>Chryseolinea sp. KIS68-18 isolated from soil.</title>
        <authorList>
            <person name="Weon H.-Y."/>
            <person name="Kwon S.-W."/>
            <person name="Lee S.A."/>
        </authorList>
    </citation>
    <scope>NUCLEOTIDE SEQUENCE [LARGE SCALE GENOMIC DNA]</scope>
    <source>
        <strain evidence="2">KIS68-18</strain>
    </source>
</reference>
<sequence length="68" mass="7697">MAEHSAGILVNIEFKGTQELRPQILTNTPYKTPPGPTGREDRLFFKNLDKIAFDLLEIVFTAKPPQEL</sequence>
<organism evidence="1 2">
    <name type="scientific">Chryseolinea soli</name>
    <dbReference type="NCBI Taxonomy" id="2321403"/>
    <lineage>
        <taxon>Bacteria</taxon>
        <taxon>Pseudomonadati</taxon>
        <taxon>Bacteroidota</taxon>
        <taxon>Cytophagia</taxon>
        <taxon>Cytophagales</taxon>
        <taxon>Fulvivirgaceae</taxon>
        <taxon>Chryseolinea</taxon>
    </lineage>
</organism>
<evidence type="ECO:0000313" key="1">
    <source>
        <dbReference type="EMBL" id="AYB29656.1"/>
    </source>
</evidence>
<dbReference type="Proteomes" id="UP000266183">
    <property type="component" value="Chromosome"/>
</dbReference>
<gene>
    <name evidence="1" type="ORF">D4L85_03235</name>
</gene>